<feature type="compositionally biased region" description="Basic and acidic residues" evidence="1">
    <location>
        <begin position="175"/>
        <end position="184"/>
    </location>
</feature>
<protein>
    <submittedName>
        <fullName evidence="2">Dihydrolipoyllysine-residue succinyltransferase component of 2-oxoglutarate dehydrogenase complex 1</fullName>
    </submittedName>
</protein>
<evidence type="ECO:0000313" key="3">
    <source>
        <dbReference type="Proteomes" id="UP000321393"/>
    </source>
</evidence>
<feature type="compositionally biased region" description="Polar residues" evidence="1">
    <location>
        <begin position="127"/>
        <end position="137"/>
    </location>
</feature>
<organism evidence="2 3">
    <name type="scientific">Cucumis melo var. makuwa</name>
    <name type="common">Oriental melon</name>
    <dbReference type="NCBI Taxonomy" id="1194695"/>
    <lineage>
        <taxon>Eukaryota</taxon>
        <taxon>Viridiplantae</taxon>
        <taxon>Streptophyta</taxon>
        <taxon>Embryophyta</taxon>
        <taxon>Tracheophyta</taxon>
        <taxon>Spermatophyta</taxon>
        <taxon>Magnoliopsida</taxon>
        <taxon>eudicotyledons</taxon>
        <taxon>Gunneridae</taxon>
        <taxon>Pentapetalae</taxon>
        <taxon>rosids</taxon>
        <taxon>fabids</taxon>
        <taxon>Cucurbitales</taxon>
        <taxon>Cucurbitaceae</taxon>
        <taxon>Benincaseae</taxon>
        <taxon>Cucumis</taxon>
    </lineage>
</organism>
<evidence type="ECO:0000313" key="2">
    <source>
        <dbReference type="EMBL" id="KAA0046030.1"/>
    </source>
</evidence>
<dbReference type="Gene3D" id="2.40.50.100">
    <property type="match status" value="1"/>
</dbReference>
<feature type="region of interest" description="Disordered" evidence="1">
    <location>
        <begin position="123"/>
        <end position="184"/>
    </location>
</feature>
<evidence type="ECO:0000256" key="1">
    <source>
        <dbReference type="SAM" id="MobiDB-lite"/>
    </source>
</evidence>
<gene>
    <name evidence="2" type="ORF">E6C27_scaffold243G006000</name>
</gene>
<dbReference type="Proteomes" id="UP000321393">
    <property type="component" value="Unassembled WGS sequence"/>
</dbReference>
<dbReference type="SUPFAM" id="SSF51230">
    <property type="entry name" value="Single hybrid motif"/>
    <property type="match status" value="1"/>
</dbReference>
<proteinExistence type="predicted"/>
<dbReference type="InterPro" id="IPR011053">
    <property type="entry name" value="Single_hybrid_motif"/>
</dbReference>
<name>A0A5A7TSA4_CUCMM</name>
<dbReference type="STRING" id="1194695.A0A5A7TSA4"/>
<feature type="compositionally biased region" description="Basic and acidic residues" evidence="1">
    <location>
        <begin position="141"/>
        <end position="157"/>
    </location>
</feature>
<sequence length="184" mass="20450">MIAEDLSKQVVLPPPKFIALLFRTDSSSLYFLIHSLVVNVAYNHRVLVIDGKERVLVSKFIHYPRSILEKSKDGSWDLLDVVVPPLAKSITDGTLAKFLKNPDDRVELDEAFAQIEIEGVTHVAPSEKTSGQASHQAAPTEKIEKPKAKTMVSEKLKAPSPAPPKRSATKPQLPPRDRERQVRA</sequence>
<dbReference type="AlphaFoldDB" id="A0A5A7TSA4"/>
<dbReference type="OrthoDB" id="1747047at2759"/>
<dbReference type="EMBL" id="SSTE01014401">
    <property type="protein sequence ID" value="KAA0046030.1"/>
    <property type="molecule type" value="Genomic_DNA"/>
</dbReference>
<reference evidence="2 3" key="1">
    <citation type="submission" date="2019-08" db="EMBL/GenBank/DDBJ databases">
        <title>Draft genome sequences of two oriental melons (Cucumis melo L. var makuwa).</title>
        <authorList>
            <person name="Kwon S.-Y."/>
        </authorList>
    </citation>
    <scope>NUCLEOTIDE SEQUENCE [LARGE SCALE GENOMIC DNA]</scope>
    <source>
        <strain evidence="3">cv. SW 3</strain>
        <tissue evidence="2">Leaf</tissue>
    </source>
</reference>
<accession>A0A5A7TSA4</accession>
<comment type="caution">
    <text evidence="2">The sequence shown here is derived from an EMBL/GenBank/DDBJ whole genome shotgun (WGS) entry which is preliminary data.</text>
</comment>